<accession>A0A0K1Q9Y0</accession>
<dbReference type="InterPro" id="IPR029058">
    <property type="entry name" value="AB_hydrolase_fold"/>
</dbReference>
<dbReference type="Pfam" id="PF00326">
    <property type="entry name" value="Peptidase_S9"/>
    <property type="match status" value="1"/>
</dbReference>
<dbReference type="STRING" id="1391654.AKJ09_09206"/>
<dbReference type="OrthoDB" id="9767239at2"/>
<evidence type="ECO:0000313" key="5">
    <source>
        <dbReference type="Proteomes" id="UP000064967"/>
    </source>
</evidence>
<reference evidence="4 5" key="1">
    <citation type="submission" date="2015-08" db="EMBL/GenBank/DDBJ databases">
        <authorList>
            <person name="Babu N.S."/>
            <person name="Beckwith C.J."/>
            <person name="Beseler K.G."/>
            <person name="Brison A."/>
            <person name="Carone J.V."/>
            <person name="Caskin T.P."/>
            <person name="Diamond M."/>
            <person name="Durham M.E."/>
            <person name="Foxe J.M."/>
            <person name="Go M."/>
            <person name="Henderson B.A."/>
            <person name="Jones I.B."/>
            <person name="McGettigan J.A."/>
            <person name="Micheletti S.J."/>
            <person name="Nasrallah M.E."/>
            <person name="Ortiz D."/>
            <person name="Piller C.R."/>
            <person name="Privatt S.R."/>
            <person name="Schneider S.L."/>
            <person name="Sharp S."/>
            <person name="Smith T.C."/>
            <person name="Stanton J.D."/>
            <person name="Ullery H.E."/>
            <person name="Wilson R.J."/>
            <person name="Serrano M.G."/>
            <person name="Buck G."/>
            <person name="Lee V."/>
            <person name="Wang Y."/>
            <person name="Carvalho R."/>
            <person name="Voegtly L."/>
            <person name="Shi R."/>
            <person name="Duckworth R."/>
            <person name="Johnson A."/>
            <person name="Loviza R."/>
            <person name="Walstead R."/>
            <person name="Shah Z."/>
            <person name="Kiflezghi M."/>
            <person name="Wade K."/>
            <person name="Ball S.L."/>
            <person name="Bradley K.W."/>
            <person name="Asai D.J."/>
            <person name="Bowman C.A."/>
            <person name="Russell D.A."/>
            <person name="Pope W.H."/>
            <person name="Jacobs-Sera D."/>
            <person name="Hendrix R.W."/>
            <person name="Hatfull G.F."/>
        </authorList>
    </citation>
    <scope>NUCLEOTIDE SEQUENCE [LARGE SCALE GENOMIC DNA]</scope>
    <source>
        <strain evidence="4 5">DSM 27648</strain>
    </source>
</reference>
<dbReference type="EMBL" id="CP012333">
    <property type="protein sequence ID" value="AKV02543.1"/>
    <property type="molecule type" value="Genomic_DNA"/>
</dbReference>
<evidence type="ECO:0000256" key="2">
    <source>
        <dbReference type="SAM" id="MobiDB-lite"/>
    </source>
</evidence>
<evidence type="ECO:0000259" key="3">
    <source>
        <dbReference type="Pfam" id="PF00326"/>
    </source>
</evidence>
<dbReference type="Proteomes" id="UP000064967">
    <property type="component" value="Chromosome"/>
</dbReference>
<dbReference type="PANTHER" id="PTHR43037:SF1">
    <property type="entry name" value="BLL1128 PROTEIN"/>
    <property type="match status" value="1"/>
</dbReference>
<feature type="domain" description="Peptidase S9 prolyl oligopeptidase catalytic" evidence="3">
    <location>
        <begin position="554"/>
        <end position="609"/>
    </location>
</feature>
<protein>
    <recommendedName>
        <fullName evidence="3">Peptidase S9 prolyl oligopeptidase catalytic domain-containing protein</fullName>
    </recommendedName>
</protein>
<keyword evidence="5" id="KW-1185">Reference proteome</keyword>
<dbReference type="InterPro" id="IPR001375">
    <property type="entry name" value="Peptidase_S9_cat"/>
</dbReference>
<sequence length="1030" mass="110303">MKKLGTSNVLPGVLFTSSRSPAVIRLASVVSRSVLVATAALVAALGPSHEAFAAPTATNLDADARAPAVDVRMAPSPAGVFGAWLVAGPFRAGKPALEAAPLGVDEAALAPSANDAASGDRDLGNKKRPPARWTLASTGTTAADTGPSGDRPLDLKAALEANGLTDVVGYAAGTLTVPRAGHYLLLLGVDDGVRVSVDGRVLYTRDDARPVREDDDVIPLDLEAGEHKLLFKLHQRDGAWALRVRFVDATLAPVPGAYVRLPGTSADDARTLASKMSLVSIDRTFDTSIDPARYRPRVTARFPEGAPRGVPLPVTARLMPATGDSPMFDVQAGGVPVTAKGVGELAVALPTLAPWTGAPTLETNVAGRVVRSTFPSRPQTEQALVRVERAVTKLDEKAAWLASGSLDSTKFLAARLKGLLARGDSDFEAQADEARELDRIAAALERSTDPFEGRTGPMRRAIRSSIDGEPSEFGLYVPPWFKPGGTRKYPLVIGLHGLNGHALGMMRWLFGGDDPKHDQSWEDRHVGTLPPLDAFIVTPYAHGNTLYRELGEVDVMKIVEWAMRTFPIDPARVTITGPSMGGIGSAAIPLHMPHLFAAAAPLCGYHSYLIRSDVSGRPIRPWERFVAEERSNVLWAENGEHLPLWIVHGTQDLPEENSGVLIEQYEKLKFSIKHEHPEKGHNVWQETYEELKGLKWLLNRGLDLHPAHVRFKTTRTRWNKSAWVTVDELATEASWGDVDARVRGKKRITATTTGVSGITFARDPSLLDASGPIEIAIDGQTLSFDAGAPLVLHKEGSSWRKDAATHAGVFKHGAVTGPLRDVFYEPIVFVFAGADGKDGDDEARANEQVARSFARIRGGVRVAYPVMSDLEFLARGEPLANDRALFLVGRKNRVLSALEGATAGTPGLAFPIKVEASSVTVGQTHFTGTELGAAFIRPNPVRPDRYVVVVAGADVPGTLRALSLPDLLPDFVVWDRALAPSRGAVLLGSGSVRAGGFFTKDWALPKSIDDPLAKRARAAIPSTTEGDPAP</sequence>
<keyword evidence="1" id="KW-0732">Signal</keyword>
<feature type="region of interest" description="Disordered" evidence="2">
    <location>
        <begin position="113"/>
        <end position="151"/>
    </location>
</feature>
<dbReference type="AlphaFoldDB" id="A0A0K1Q9Y0"/>
<dbReference type="KEGG" id="llu:AKJ09_09206"/>
<dbReference type="InterPro" id="IPR050955">
    <property type="entry name" value="Plant_Biomass_Hydrol_Est"/>
</dbReference>
<dbReference type="Gene3D" id="2.60.120.260">
    <property type="entry name" value="Galactose-binding domain-like"/>
    <property type="match status" value="1"/>
</dbReference>
<evidence type="ECO:0000256" key="1">
    <source>
        <dbReference type="ARBA" id="ARBA00022729"/>
    </source>
</evidence>
<organism evidence="4 5">
    <name type="scientific">Labilithrix luteola</name>
    <dbReference type="NCBI Taxonomy" id="1391654"/>
    <lineage>
        <taxon>Bacteria</taxon>
        <taxon>Pseudomonadati</taxon>
        <taxon>Myxococcota</taxon>
        <taxon>Polyangia</taxon>
        <taxon>Polyangiales</taxon>
        <taxon>Labilitrichaceae</taxon>
        <taxon>Labilithrix</taxon>
    </lineage>
</organism>
<gene>
    <name evidence="4" type="ORF">AKJ09_09206</name>
</gene>
<proteinExistence type="predicted"/>
<dbReference type="Gene3D" id="3.40.50.1820">
    <property type="entry name" value="alpha/beta hydrolase"/>
    <property type="match status" value="1"/>
</dbReference>
<dbReference type="RefSeq" id="WP_146653451.1">
    <property type="nucleotide sequence ID" value="NZ_CP012333.1"/>
</dbReference>
<dbReference type="SUPFAM" id="SSF53474">
    <property type="entry name" value="alpha/beta-Hydrolases"/>
    <property type="match status" value="1"/>
</dbReference>
<evidence type="ECO:0000313" key="4">
    <source>
        <dbReference type="EMBL" id="AKV02543.1"/>
    </source>
</evidence>
<name>A0A0K1Q9Y0_9BACT</name>
<dbReference type="PANTHER" id="PTHR43037">
    <property type="entry name" value="UNNAMED PRODUCT-RELATED"/>
    <property type="match status" value="1"/>
</dbReference>